<feature type="transmembrane region" description="Helical" evidence="9">
    <location>
        <begin position="276"/>
        <end position="300"/>
    </location>
</feature>
<dbReference type="Proteomes" id="UP001153737">
    <property type="component" value="Chromosome 5"/>
</dbReference>
<dbReference type="NCBIfam" id="TIGR00879">
    <property type="entry name" value="SP"/>
    <property type="match status" value="1"/>
</dbReference>
<accession>A0A9P0DV29</accession>
<keyword evidence="8" id="KW-0813">Transport</keyword>
<dbReference type="Pfam" id="PF00083">
    <property type="entry name" value="Sugar_tr"/>
    <property type="match status" value="1"/>
</dbReference>
<gene>
    <name evidence="10" type="ORF">PHAECO_LOCUS9005</name>
</gene>
<evidence type="ECO:0000313" key="11">
    <source>
        <dbReference type="Proteomes" id="UP001153737"/>
    </source>
</evidence>
<feature type="transmembrane region" description="Helical" evidence="9">
    <location>
        <begin position="312"/>
        <end position="336"/>
    </location>
</feature>
<dbReference type="InterPro" id="IPR003663">
    <property type="entry name" value="Sugar/inositol_transpt"/>
</dbReference>
<dbReference type="OrthoDB" id="6612291at2759"/>
<dbReference type="InterPro" id="IPR005829">
    <property type="entry name" value="Sugar_transporter_CS"/>
</dbReference>
<dbReference type="InterPro" id="IPR050549">
    <property type="entry name" value="MFS_Trehalose_Transporter"/>
</dbReference>
<keyword evidence="3 9" id="KW-0812">Transmembrane</keyword>
<dbReference type="SUPFAM" id="SSF103473">
    <property type="entry name" value="MFS general substrate transporter"/>
    <property type="match status" value="1"/>
</dbReference>
<dbReference type="FunFam" id="1.20.1250.20:FF:000055">
    <property type="entry name" value="Facilitated trehalose transporter Tret1-2 homolog"/>
    <property type="match status" value="1"/>
</dbReference>
<dbReference type="PROSITE" id="PS00217">
    <property type="entry name" value="SUGAR_TRANSPORT_2"/>
    <property type="match status" value="1"/>
</dbReference>
<dbReference type="GO" id="GO:0005886">
    <property type="term" value="C:plasma membrane"/>
    <property type="evidence" value="ECO:0007669"/>
    <property type="project" value="UniProtKB-SubCell"/>
</dbReference>
<comment type="subcellular location">
    <subcellularLocation>
        <location evidence="1">Cell membrane</location>
        <topology evidence="1">Multi-pass membrane protein</topology>
    </subcellularLocation>
</comment>
<keyword evidence="5 9" id="KW-0472">Membrane</keyword>
<evidence type="ECO:0000256" key="1">
    <source>
        <dbReference type="ARBA" id="ARBA00004651"/>
    </source>
</evidence>
<feature type="transmembrane region" description="Helical" evidence="9">
    <location>
        <begin position="83"/>
        <end position="104"/>
    </location>
</feature>
<dbReference type="PANTHER" id="PTHR48021:SF86">
    <property type="entry name" value="FACILITATED TREHALOSE TRANSPORTER TRET1-1-LIKE PROTEIN"/>
    <property type="match status" value="1"/>
</dbReference>
<evidence type="ECO:0008006" key="12">
    <source>
        <dbReference type="Google" id="ProtNLM"/>
    </source>
</evidence>
<name>A0A9P0DV29_PHACE</name>
<evidence type="ECO:0000256" key="8">
    <source>
        <dbReference type="RuleBase" id="RU003346"/>
    </source>
</evidence>
<feature type="transmembrane region" description="Helical" evidence="9">
    <location>
        <begin position="197"/>
        <end position="215"/>
    </location>
</feature>
<feature type="transmembrane region" description="Helical" evidence="9">
    <location>
        <begin position="377"/>
        <end position="402"/>
    </location>
</feature>
<organism evidence="10 11">
    <name type="scientific">Phaedon cochleariae</name>
    <name type="common">Mustard beetle</name>
    <dbReference type="NCBI Taxonomy" id="80249"/>
    <lineage>
        <taxon>Eukaryota</taxon>
        <taxon>Metazoa</taxon>
        <taxon>Ecdysozoa</taxon>
        <taxon>Arthropoda</taxon>
        <taxon>Hexapoda</taxon>
        <taxon>Insecta</taxon>
        <taxon>Pterygota</taxon>
        <taxon>Neoptera</taxon>
        <taxon>Endopterygota</taxon>
        <taxon>Coleoptera</taxon>
        <taxon>Polyphaga</taxon>
        <taxon>Cucujiformia</taxon>
        <taxon>Chrysomeloidea</taxon>
        <taxon>Chrysomelidae</taxon>
        <taxon>Chrysomelinae</taxon>
        <taxon>Chrysomelini</taxon>
        <taxon>Phaedon</taxon>
    </lineage>
</organism>
<feature type="transmembrane region" description="Helical" evidence="9">
    <location>
        <begin position="170"/>
        <end position="191"/>
    </location>
</feature>
<keyword evidence="6" id="KW-0325">Glycoprotein</keyword>
<evidence type="ECO:0000313" key="10">
    <source>
        <dbReference type="EMBL" id="CAH1171143.1"/>
    </source>
</evidence>
<evidence type="ECO:0000256" key="9">
    <source>
        <dbReference type="SAM" id="Phobius"/>
    </source>
</evidence>
<keyword evidence="4 9" id="KW-1133">Transmembrane helix</keyword>
<reference evidence="10" key="1">
    <citation type="submission" date="2022-01" db="EMBL/GenBank/DDBJ databases">
        <authorList>
            <person name="King R."/>
        </authorList>
    </citation>
    <scope>NUCLEOTIDE SEQUENCE</scope>
</reference>
<dbReference type="InterPro" id="IPR005828">
    <property type="entry name" value="MFS_sugar_transport-like"/>
</dbReference>
<evidence type="ECO:0000256" key="7">
    <source>
        <dbReference type="ARBA" id="ARBA00024348"/>
    </source>
</evidence>
<feature type="transmembrane region" description="Helical" evidence="9">
    <location>
        <begin position="111"/>
        <end position="131"/>
    </location>
</feature>
<dbReference type="PRINTS" id="PR00171">
    <property type="entry name" value="SUGRTRNSPORT"/>
</dbReference>
<feature type="transmembrane region" description="Helical" evidence="9">
    <location>
        <begin position="446"/>
        <end position="465"/>
    </location>
</feature>
<sequence>MGEVYTDTTRPMLEKIPPQPSKKLKQYLATSSVSMGAFCAGTTLSWTSPALTHILVLNNTNTTNSTDSFTSSPGFTITHNESAIVGSMLTLGALISAIPVGYLADKYGRKVTVLSLSMLFLLNYVLLAFSVNLQMVIVARLLAGVGLGGICVVGPMYIGEITEASNRGTLVSFFQLFLASGILFACVVGSFTTWVGLAFLLGLPAIIFGASFVFMPESPVFLLSKNRVKEAEANLIELRGSVYNVAAELKEMDDQLMESQRKQASLKDLVADRGNLRALISVVGVLSFLQLSGINALVFYTVTIFEAAGTSISPFISAIIMNLAQVCVSYLATLVIEKAGRKFFLMLSSTGMMLCLAALGMFFHLKMLSINMGTFMSFLPLAATILFMCFLSLGYGPVTWMLLSELFAPEIKGIASGIGILANWGCAFLVTFSFPLLNVALGRHVTFYILAGIMASATVFVHYVVPETRGKSLAQIQQELNR</sequence>
<evidence type="ECO:0000256" key="2">
    <source>
        <dbReference type="ARBA" id="ARBA00022475"/>
    </source>
</evidence>
<feature type="transmembrane region" description="Helical" evidence="9">
    <location>
        <begin position="27"/>
        <end position="47"/>
    </location>
</feature>
<proteinExistence type="inferred from homology"/>
<dbReference type="PANTHER" id="PTHR48021">
    <property type="match status" value="1"/>
</dbReference>
<dbReference type="AlphaFoldDB" id="A0A9P0DV29"/>
<dbReference type="GO" id="GO:0051119">
    <property type="term" value="F:sugar transmembrane transporter activity"/>
    <property type="evidence" value="ECO:0007669"/>
    <property type="project" value="InterPro"/>
</dbReference>
<dbReference type="InterPro" id="IPR044775">
    <property type="entry name" value="MFS_ERD6/Tret1-like"/>
</dbReference>
<feature type="transmembrane region" description="Helical" evidence="9">
    <location>
        <begin position="137"/>
        <end position="158"/>
    </location>
</feature>
<feature type="transmembrane region" description="Helical" evidence="9">
    <location>
        <begin position="414"/>
        <end position="434"/>
    </location>
</feature>
<keyword evidence="2" id="KW-1003">Cell membrane</keyword>
<dbReference type="EMBL" id="OU896711">
    <property type="protein sequence ID" value="CAH1171143.1"/>
    <property type="molecule type" value="Genomic_DNA"/>
</dbReference>
<evidence type="ECO:0000256" key="5">
    <source>
        <dbReference type="ARBA" id="ARBA00023136"/>
    </source>
</evidence>
<dbReference type="PROSITE" id="PS00216">
    <property type="entry name" value="SUGAR_TRANSPORT_1"/>
    <property type="match status" value="1"/>
</dbReference>
<evidence type="ECO:0000256" key="3">
    <source>
        <dbReference type="ARBA" id="ARBA00022692"/>
    </source>
</evidence>
<dbReference type="Gene3D" id="1.20.1250.20">
    <property type="entry name" value="MFS general substrate transporter like domains"/>
    <property type="match status" value="1"/>
</dbReference>
<keyword evidence="11" id="KW-1185">Reference proteome</keyword>
<reference evidence="10" key="2">
    <citation type="submission" date="2022-10" db="EMBL/GenBank/DDBJ databases">
        <authorList>
            <consortium name="ENA_rothamsted_submissions"/>
            <consortium name="culmorum"/>
            <person name="King R."/>
        </authorList>
    </citation>
    <scope>NUCLEOTIDE SEQUENCE</scope>
</reference>
<evidence type="ECO:0000256" key="6">
    <source>
        <dbReference type="ARBA" id="ARBA00023180"/>
    </source>
</evidence>
<comment type="similarity">
    <text evidence="7">Belongs to the major facilitator superfamily. Sugar transporter (TC 2.A.1.1) family. Trehalose transporter subfamily.</text>
</comment>
<dbReference type="CDD" id="cd17358">
    <property type="entry name" value="MFS_GLUT6_8_Class3_like"/>
    <property type="match status" value="1"/>
</dbReference>
<dbReference type="InterPro" id="IPR036259">
    <property type="entry name" value="MFS_trans_sf"/>
</dbReference>
<evidence type="ECO:0000256" key="4">
    <source>
        <dbReference type="ARBA" id="ARBA00022989"/>
    </source>
</evidence>
<protein>
    <recommendedName>
        <fullName evidence="12">Sugar transporter</fullName>
    </recommendedName>
</protein>
<feature type="transmembrane region" description="Helical" evidence="9">
    <location>
        <begin position="343"/>
        <end position="365"/>
    </location>
</feature>